<dbReference type="InterPro" id="IPR036837">
    <property type="entry name" value="Cation_efflux_CTD_sf"/>
</dbReference>
<dbReference type="RefSeq" id="WP_008331243.1">
    <property type="nucleotide sequence ID" value="NZ_CH902578.1"/>
</dbReference>
<reference evidence="12 13" key="1">
    <citation type="journal article" date="2010" name="J. Bacteriol.">
        <title>Genome sequences of Pelagibaca bermudensis HTCC2601T and Maritimibacter alkaliphilus HTCC2654T, the type strains of two marine Roseobacter genera.</title>
        <authorList>
            <person name="Thrash J.C."/>
            <person name="Cho J.C."/>
            <person name="Ferriera S."/>
            <person name="Johnson J."/>
            <person name="Vergin K.L."/>
            <person name="Giovannoni S.J."/>
        </authorList>
    </citation>
    <scope>NUCLEOTIDE SEQUENCE [LARGE SCALE GENOMIC DNA]</scope>
    <source>
        <strain evidence="12 13">HTCC2654</strain>
    </source>
</reference>
<dbReference type="Pfam" id="PF16916">
    <property type="entry name" value="ZT_dimer"/>
    <property type="match status" value="1"/>
</dbReference>
<comment type="similarity">
    <text evidence="2">Belongs to the cation diffusion facilitator (CDF) transporter (TC 2.A.4) family. SLC30A subfamily.</text>
</comment>
<evidence type="ECO:0000259" key="10">
    <source>
        <dbReference type="Pfam" id="PF01545"/>
    </source>
</evidence>
<evidence type="ECO:0000256" key="3">
    <source>
        <dbReference type="ARBA" id="ARBA00022448"/>
    </source>
</evidence>
<feature type="transmembrane region" description="Helical" evidence="9">
    <location>
        <begin position="163"/>
        <end position="181"/>
    </location>
</feature>
<dbReference type="NCBIfam" id="TIGR01297">
    <property type="entry name" value="CDF"/>
    <property type="match status" value="1"/>
</dbReference>
<evidence type="ECO:0000256" key="2">
    <source>
        <dbReference type="ARBA" id="ARBA00008873"/>
    </source>
</evidence>
<dbReference type="InterPro" id="IPR027469">
    <property type="entry name" value="Cation_efflux_TMD_sf"/>
</dbReference>
<proteinExistence type="inferred from homology"/>
<keyword evidence="3" id="KW-0813">Transport</keyword>
<keyword evidence="5" id="KW-0862">Zinc</keyword>
<dbReference type="HOGENOM" id="CLU_013430_0_0_5"/>
<dbReference type="Proteomes" id="UP000002931">
    <property type="component" value="Unassembled WGS sequence"/>
</dbReference>
<evidence type="ECO:0000256" key="1">
    <source>
        <dbReference type="ARBA" id="ARBA00004141"/>
    </source>
</evidence>
<keyword evidence="6 9" id="KW-1133">Transmembrane helix</keyword>
<feature type="transmembrane region" description="Helical" evidence="9">
    <location>
        <begin position="20"/>
        <end position="41"/>
    </location>
</feature>
<evidence type="ECO:0000256" key="7">
    <source>
        <dbReference type="ARBA" id="ARBA00023065"/>
    </source>
</evidence>
<protein>
    <submittedName>
        <fullName evidence="12">Cation efflux system protein</fullName>
    </submittedName>
</protein>
<dbReference type="STRING" id="314271.RB2654_10329"/>
<evidence type="ECO:0000256" key="6">
    <source>
        <dbReference type="ARBA" id="ARBA00022989"/>
    </source>
</evidence>
<dbReference type="SUPFAM" id="SSF160240">
    <property type="entry name" value="Cation efflux protein cytoplasmic domain-like"/>
    <property type="match status" value="1"/>
</dbReference>
<keyword evidence="7" id="KW-0406">Ion transport</keyword>
<feature type="transmembrane region" description="Helical" evidence="9">
    <location>
        <begin position="88"/>
        <end position="107"/>
    </location>
</feature>
<comment type="subcellular location">
    <subcellularLocation>
        <location evidence="1">Membrane</location>
        <topology evidence="1">Multi-pass membrane protein</topology>
    </subcellularLocation>
</comment>
<dbReference type="eggNOG" id="COG1230">
    <property type="taxonomic scope" value="Bacteria"/>
</dbReference>
<evidence type="ECO:0000259" key="11">
    <source>
        <dbReference type="Pfam" id="PF16916"/>
    </source>
</evidence>
<comment type="caution">
    <text evidence="12">The sequence shown here is derived from an EMBL/GenBank/DDBJ whole genome shotgun (WGS) entry which is preliminary data.</text>
</comment>
<keyword evidence="4 9" id="KW-0812">Transmembrane</keyword>
<evidence type="ECO:0000256" key="5">
    <source>
        <dbReference type="ARBA" id="ARBA00022906"/>
    </source>
</evidence>
<dbReference type="AlphaFoldDB" id="A3VEX2"/>
<dbReference type="GO" id="GO:0005385">
    <property type="term" value="F:zinc ion transmembrane transporter activity"/>
    <property type="evidence" value="ECO:0007669"/>
    <property type="project" value="TreeGrafter"/>
</dbReference>
<dbReference type="SUPFAM" id="SSF161111">
    <property type="entry name" value="Cation efflux protein transmembrane domain-like"/>
    <property type="match status" value="1"/>
</dbReference>
<feature type="domain" description="Cation efflux protein transmembrane" evidence="10">
    <location>
        <begin position="22"/>
        <end position="212"/>
    </location>
</feature>
<feature type="transmembrane region" description="Helical" evidence="9">
    <location>
        <begin position="187"/>
        <end position="208"/>
    </location>
</feature>
<dbReference type="Gene3D" id="1.20.1510.10">
    <property type="entry name" value="Cation efflux protein transmembrane domain"/>
    <property type="match status" value="1"/>
</dbReference>
<feature type="transmembrane region" description="Helical" evidence="9">
    <location>
        <begin position="119"/>
        <end position="143"/>
    </location>
</feature>
<dbReference type="InterPro" id="IPR027470">
    <property type="entry name" value="Cation_efflux_CTD"/>
</dbReference>
<name>A3VEX2_9RHOB</name>
<dbReference type="InterPro" id="IPR058533">
    <property type="entry name" value="Cation_efflux_TM"/>
</dbReference>
<accession>A3VEX2</accession>
<dbReference type="InterPro" id="IPR002524">
    <property type="entry name" value="Cation_efflux"/>
</dbReference>
<dbReference type="PANTHER" id="PTHR11562">
    <property type="entry name" value="CATION EFFLUX PROTEIN/ ZINC TRANSPORTER"/>
    <property type="match status" value="1"/>
</dbReference>
<gene>
    <name evidence="12" type="ORF">RB2654_10329</name>
</gene>
<evidence type="ECO:0000256" key="9">
    <source>
        <dbReference type="SAM" id="Phobius"/>
    </source>
</evidence>
<feature type="domain" description="Cation efflux protein cytoplasmic" evidence="11">
    <location>
        <begin position="216"/>
        <end position="291"/>
    </location>
</feature>
<evidence type="ECO:0000256" key="4">
    <source>
        <dbReference type="ARBA" id="ARBA00022692"/>
    </source>
</evidence>
<evidence type="ECO:0000313" key="13">
    <source>
        <dbReference type="Proteomes" id="UP000002931"/>
    </source>
</evidence>
<dbReference type="InterPro" id="IPR050681">
    <property type="entry name" value="CDF/SLC30A"/>
</dbReference>
<evidence type="ECO:0000256" key="8">
    <source>
        <dbReference type="ARBA" id="ARBA00023136"/>
    </source>
</evidence>
<dbReference type="GO" id="GO:0005886">
    <property type="term" value="C:plasma membrane"/>
    <property type="evidence" value="ECO:0007669"/>
    <property type="project" value="TreeGrafter"/>
</dbReference>
<dbReference type="EMBL" id="AAMT01000005">
    <property type="protein sequence ID" value="EAQ13460.1"/>
    <property type="molecule type" value="Genomic_DNA"/>
</dbReference>
<sequence>MPHDHAHGHHHVDPDAGDRAVAAAVGVNVALTVAEIVGGLLSGSVALIADAVHNLSDAASLGIAWFARRIGRRPTDATMTFGYKRAELVAALINLTTLIVIGLYLIYEAVQRFFAPVEVIGWLMIWVSVFALIVDAVTAWLTYRLSKESVNIRAAFMHNVADALGSVGVIVTGLLIVSFGWSWADPLATLLIAGYILWMAVGEIRGVIRTLMLGTPPGIEPDEVLAAMETVEGVASVHHLHIWQISERVVSLEAHLVTDAETLPQIARVKGRLRDMLHTRFEITHVTLDAETPELACAHPARIGS</sequence>
<evidence type="ECO:0000313" key="12">
    <source>
        <dbReference type="EMBL" id="EAQ13460.1"/>
    </source>
</evidence>
<dbReference type="OrthoDB" id="9809646at2"/>
<dbReference type="PANTHER" id="PTHR11562:SF17">
    <property type="entry name" value="RE54080P-RELATED"/>
    <property type="match status" value="1"/>
</dbReference>
<keyword evidence="8 9" id="KW-0472">Membrane</keyword>
<keyword evidence="5" id="KW-0864">Zinc transport</keyword>
<organism evidence="12 13">
    <name type="scientific">Maritimibacter alkaliphilus HTCC2654</name>
    <dbReference type="NCBI Taxonomy" id="314271"/>
    <lineage>
        <taxon>Bacteria</taxon>
        <taxon>Pseudomonadati</taxon>
        <taxon>Pseudomonadota</taxon>
        <taxon>Alphaproteobacteria</taxon>
        <taxon>Rhodobacterales</taxon>
        <taxon>Roseobacteraceae</taxon>
        <taxon>Maritimibacter</taxon>
    </lineage>
</organism>
<keyword evidence="13" id="KW-1185">Reference proteome</keyword>
<dbReference type="Pfam" id="PF01545">
    <property type="entry name" value="Cation_efflux"/>
    <property type="match status" value="1"/>
</dbReference>